<dbReference type="InterPro" id="IPR029033">
    <property type="entry name" value="His_PPase_superfam"/>
</dbReference>
<gene>
    <name evidence="1" type="ORF">DHf2319_03945</name>
</gene>
<dbReference type="PANTHER" id="PTHR47623:SF1">
    <property type="entry name" value="OS09G0287300 PROTEIN"/>
    <property type="match status" value="1"/>
</dbReference>
<sequence length="157" mass="17420">MKTLLLVRHAKTAPAGPDQTDHARALEDSGVTDAGKLAHYLRKKDLVPEQMLVSSANRTQSTAQILLAAFDGQDIDVVVSDELYLADVSFLEQVVINASDEISTLMIVGHNPGLSELAYQYDQHVQGLHPAQMLRVEFDVKHWANVKRKHVVKTRLV</sequence>
<protein>
    <submittedName>
        <fullName evidence="1">Histidine phosphatase family protein</fullName>
    </submittedName>
</protein>
<dbReference type="Proteomes" id="UP000831607">
    <property type="component" value="Chromosome"/>
</dbReference>
<dbReference type="RefSeq" id="WP_243479506.1">
    <property type="nucleotide sequence ID" value="NZ_CP063982.1"/>
</dbReference>
<dbReference type="InterPro" id="IPR013078">
    <property type="entry name" value="His_Pase_superF_clade-1"/>
</dbReference>
<accession>A0ABY4APV6</accession>
<dbReference type="SUPFAM" id="SSF53254">
    <property type="entry name" value="Phosphoglycerate mutase-like"/>
    <property type="match status" value="1"/>
</dbReference>
<dbReference type="PANTHER" id="PTHR47623">
    <property type="entry name" value="OS09G0287300 PROTEIN"/>
    <property type="match status" value="1"/>
</dbReference>
<evidence type="ECO:0000313" key="2">
    <source>
        <dbReference type="Proteomes" id="UP000831607"/>
    </source>
</evidence>
<dbReference type="EMBL" id="CP063982">
    <property type="protein sequence ID" value="UOD51067.1"/>
    <property type="molecule type" value="Genomic_DNA"/>
</dbReference>
<proteinExistence type="predicted"/>
<reference evidence="1 2" key="1">
    <citation type="submission" date="2020-11" db="EMBL/GenBank/DDBJ databases">
        <title>Algicoccus daihaiensis sp.nov., isolated from Daihai Lake in Inner Mongolia.</title>
        <authorList>
            <person name="Kai J."/>
        </authorList>
    </citation>
    <scope>NUCLEOTIDE SEQUENCE [LARGE SCALE GENOMIC DNA]</scope>
    <source>
        <strain evidence="2">f23</strain>
    </source>
</reference>
<dbReference type="Gene3D" id="3.40.50.1240">
    <property type="entry name" value="Phosphoglycerate mutase-like"/>
    <property type="match status" value="1"/>
</dbReference>
<evidence type="ECO:0000313" key="1">
    <source>
        <dbReference type="EMBL" id="UOD51067.1"/>
    </source>
</evidence>
<dbReference type="CDD" id="cd07067">
    <property type="entry name" value="HP_PGM_like"/>
    <property type="match status" value="1"/>
</dbReference>
<keyword evidence="2" id="KW-1185">Reference proteome</keyword>
<dbReference type="Pfam" id="PF00300">
    <property type="entry name" value="His_Phos_1"/>
    <property type="match status" value="1"/>
</dbReference>
<organism evidence="1 2">
    <name type="scientific">Orrella daihaiensis</name>
    <dbReference type="NCBI Taxonomy" id="2782176"/>
    <lineage>
        <taxon>Bacteria</taxon>
        <taxon>Pseudomonadati</taxon>
        <taxon>Pseudomonadota</taxon>
        <taxon>Betaproteobacteria</taxon>
        <taxon>Burkholderiales</taxon>
        <taxon>Alcaligenaceae</taxon>
        <taxon>Orrella</taxon>
    </lineage>
</organism>
<name>A0ABY4APV6_9BURK</name>